<sequence>MNVILTRGRVIGAVVGLGALLAGPLHAADPITAAMQQAYAPYRMALFRTNQSDVVAARAAVAEARAAWQRVLREHAQPAVPYAGDPEYGRTLQQVAQVLDDAAARVEAGRLPQAHERLEAVRDLLAALRLRNQVTVFSDPMNAYHEAMEALLEQGPKLVEQPQGRLALAEHAGVLHHLAQRLQALAPPALRADPEFGPLLQGVQASVQALREALRQGDADAVRKALGGLKGPYARLFVKFG</sequence>
<feature type="chain" id="PRO_5022076802" evidence="1">
    <location>
        <begin position="28"/>
        <end position="241"/>
    </location>
</feature>
<protein>
    <submittedName>
        <fullName evidence="2">Uncharacterized protein</fullName>
    </submittedName>
</protein>
<reference evidence="2 3" key="1">
    <citation type="submission" date="2019-07" db="EMBL/GenBank/DDBJ databases">
        <title>Tepidimonas aquatica CLN-1 draft genome.</title>
        <authorList>
            <person name="Da Costa M.S."/>
            <person name="Froufe H.J.C."/>
            <person name="Egas C."/>
            <person name="Albuquerque L."/>
        </authorList>
    </citation>
    <scope>NUCLEOTIDE SEQUENCE [LARGE SCALE GENOMIC DNA]</scope>
    <source>
        <strain evidence="2 3">CLN-1</strain>
    </source>
</reference>
<evidence type="ECO:0000313" key="3">
    <source>
        <dbReference type="Proteomes" id="UP000318554"/>
    </source>
</evidence>
<evidence type="ECO:0000256" key="1">
    <source>
        <dbReference type="SAM" id="SignalP"/>
    </source>
</evidence>
<keyword evidence="1" id="KW-0732">Signal</keyword>
<dbReference type="OrthoDB" id="9153465at2"/>
<gene>
    <name evidence="2" type="ORF">Taqua_00560</name>
</gene>
<proteinExistence type="predicted"/>
<feature type="signal peptide" evidence="1">
    <location>
        <begin position="1"/>
        <end position="27"/>
    </location>
</feature>
<accession>A0A554WTT7</accession>
<organism evidence="2 3">
    <name type="scientific">Tepidimonas aquatica</name>
    <dbReference type="NCBI Taxonomy" id="247482"/>
    <lineage>
        <taxon>Bacteria</taxon>
        <taxon>Pseudomonadati</taxon>
        <taxon>Pseudomonadota</taxon>
        <taxon>Betaproteobacteria</taxon>
        <taxon>Burkholderiales</taxon>
        <taxon>Tepidimonas</taxon>
    </lineage>
</organism>
<dbReference type="AlphaFoldDB" id="A0A554WTT7"/>
<dbReference type="RefSeq" id="WP_144324538.1">
    <property type="nucleotide sequence ID" value="NZ_VJNA01000005.1"/>
</dbReference>
<keyword evidence="3" id="KW-1185">Reference proteome</keyword>
<dbReference type="EMBL" id="VJNA01000005">
    <property type="protein sequence ID" value="TSE27006.1"/>
    <property type="molecule type" value="Genomic_DNA"/>
</dbReference>
<comment type="caution">
    <text evidence="2">The sequence shown here is derived from an EMBL/GenBank/DDBJ whole genome shotgun (WGS) entry which is preliminary data.</text>
</comment>
<dbReference type="Proteomes" id="UP000318554">
    <property type="component" value="Unassembled WGS sequence"/>
</dbReference>
<evidence type="ECO:0000313" key="2">
    <source>
        <dbReference type="EMBL" id="TSE27006.1"/>
    </source>
</evidence>
<name>A0A554WTT7_9BURK</name>